<comment type="caution">
    <text evidence="1">The sequence shown here is derived from an EMBL/GenBank/DDBJ whole genome shotgun (WGS) entry which is preliminary data.</text>
</comment>
<sequence>MTAYLTEYEIKTSLKTLVKQYLENCKNCHQLSDEFVELIRYTLKAKYANYNEETRTIEVGVKQENENSFYDDIKTYSYSLEQAEQELGKSFNNYSGKELTYFGKFLNGQQNDINTEIRVIR</sequence>
<dbReference type="RefSeq" id="WP_027884773.1">
    <property type="nucleotide sequence ID" value="NZ_BMWY01000001.1"/>
</dbReference>
<dbReference type="Proteomes" id="UP000615593">
    <property type="component" value="Unassembled WGS sequence"/>
</dbReference>
<reference evidence="2" key="1">
    <citation type="journal article" date="2019" name="Int. J. Syst. Evol. Microbiol.">
        <title>The Global Catalogue of Microorganisms (GCM) 10K type strain sequencing project: providing services to taxonomists for standard genome sequencing and annotation.</title>
        <authorList>
            <consortium name="The Broad Institute Genomics Platform"/>
            <consortium name="The Broad Institute Genome Sequencing Center for Infectious Disease"/>
            <person name="Wu L."/>
            <person name="Ma J."/>
        </authorList>
    </citation>
    <scope>NUCLEOTIDE SEQUENCE [LARGE SCALE GENOMIC DNA]</scope>
    <source>
        <strain evidence="2">KCTC 12708</strain>
    </source>
</reference>
<evidence type="ECO:0000313" key="1">
    <source>
        <dbReference type="EMBL" id="GGZ43816.1"/>
    </source>
</evidence>
<protein>
    <submittedName>
        <fullName evidence="1">Uncharacterized protein</fullName>
    </submittedName>
</protein>
<keyword evidence="2" id="KW-1185">Reference proteome</keyword>
<accession>A0ABQ3BG28</accession>
<name>A0ABQ3BG28_9FLAO</name>
<dbReference type="EMBL" id="BMWY01000001">
    <property type="protein sequence ID" value="GGZ43816.1"/>
    <property type="molecule type" value="Genomic_DNA"/>
</dbReference>
<dbReference type="GeneID" id="94367735"/>
<evidence type="ECO:0000313" key="2">
    <source>
        <dbReference type="Proteomes" id="UP000615593"/>
    </source>
</evidence>
<organism evidence="1 2">
    <name type="scientific">Mesonia mobilis</name>
    <dbReference type="NCBI Taxonomy" id="369791"/>
    <lineage>
        <taxon>Bacteria</taxon>
        <taxon>Pseudomonadati</taxon>
        <taxon>Bacteroidota</taxon>
        <taxon>Flavobacteriia</taxon>
        <taxon>Flavobacteriales</taxon>
        <taxon>Flavobacteriaceae</taxon>
        <taxon>Mesonia</taxon>
    </lineage>
</organism>
<gene>
    <name evidence="1" type="ORF">GCM10008088_00950</name>
</gene>
<proteinExistence type="predicted"/>